<accession>A0A8J6UNC9</accession>
<dbReference type="HAMAP" id="MF_00003">
    <property type="entry name" value="RbfA"/>
    <property type="match status" value="1"/>
</dbReference>
<dbReference type="Pfam" id="PF02033">
    <property type="entry name" value="RBFA"/>
    <property type="match status" value="1"/>
</dbReference>
<dbReference type="InterPro" id="IPR023799">
    <property type="entry name" value="RbfA_dom_sf"/>
</dbReference>
<dbReference type="Proteomes" id="UP000632828">
    <property type="component" value="Unassembled WGS sequence"/>
</dbReference>
<gene>
    <name evidence="2 3" type="primary">rbfA</name>
    <name evidence="3" type="ORF">ICT70_01290</name>
</gene>
<dbReference type="PANTHER" id="PTHR33515">
    <property type="entry name" value="RIBOSOME-BINDING FACTOR A, CHLOROPLASTIC-RELATED"/>
    <property type="match status" value="1"/>
</dbReference>
<dbReference type="InterPro" id="IPR015946">
    <property type="entry name" value="KH_dom-like_a/b"/>
</dbReference>
<dbReference type="GO" id="GO:0043024">
    <property type="term" value="F:ribosomal small subunit binding"/>
    <property type="evidence" value="ECO:0007669"/>
    <property type="project" value="TreeGrafter"/>
</dbReference>
<reference evidence="3" key="1">
    <citation type="submission" date="2020-09" db="EMBL/GenBank/DDBJ databases">
        <title>Pelobacter alkaliphilus sp. nov., a novel anaerobic arsenate-reducing bacterium from terrestrial mud volcano.</title>
        <authorList>
            <person name="Khomyakova M.A."/>
            <person name="Merkel A.Y."/>
            <person name="Slobodkin A.I."/>
        </authorList>
    </citation>
    <scope>NUCLEOTIDE SEQUENCE</scope>
    <source>
        <strain evidence="3">M08fum</strain>
    </source>
</reference>
<dbReference type="PROSITE" id="PS01319">
    <property type="entry name" value="RBFA"/>
    <property type="match status" value="1"/>
</dbReference>
<proteinExistence type="inferred from homology"/>
<evidence type="ECO:0000256" key="1">
    <source>
        <dbReference type="ARBA" id="ARBA00022517"/>
    </source>
</evidence>
<keyword evidence="2" id="KW-0963">Cytoplasm</keyword>
<evidence type="ECO:0000313" key="3">
    <source>
        <dbReference type="EMBL" id="MBD1399299.1"/>
    </source>
</evidence>
<name>A0A8J6UNC9_9BACT</name>
<dbReference type="GO" id="GO:0030490">
    <property type="term" value="P:maturation of SSU-rRNA"/>
    <property type="evidence" value="ECO:0007669"/>
    <property type="project" value="UniProtKB-UniRule"/>
</dbReference>
<organism evidence="3 4">
    <name type="scientific">Pelovirga terrestris</name>
    <dbReference type="NCBI Taxonomy" id="2771352"/>
    <lineage>
        <taxon>Bacteria</taxon>
        <taxon>Pseudomonadati</taxon>
        <taxon>Thermodesulfobacteriota</taxon>
        <taxon>Desulfuromonadia</taxon>
        <taxon>Geobacterales</taxon>
        <taxon>Geobacteraceae</taxon>
        <taxon>Pelovirga</taxon>
    </lineage>
</organism>
<sequence>MSSFRPERVGEQILKETSLLLLERIKDPRVAAVTLTGVKVSRDISLARIYFTLADPDERKEAETGLKSAAPFIRRELSQIMRLRFMPEIRFQFDESVSKGQRIDELLRQVQGDLHDSE</sequence>
<comment type="function">
    <text evidence="2">One of several proteins that assist in the late maturation steps of the functional core of the 30S ribosomal subunit. Associates with free 30S ribosomal subunits (but not with 30S subunits that are part of 70S ribosomes or polysomes). Required for efficient processing of 16S rRNA. May interact with the 5'-terminal helix region of 16S rRNA.</text>
</comment>
<dbReference type="AlphaFoldDB" id="A0A8J6UNC9"/>
<evidence type="ECO:0000313" key="4">
    <source>
        <dbReference type="Proteomes" id="UP000632828"/>
    </source>
</evidence>
<dbReference type="InterPro" id="IPR020053">
    <property type="entry name" value="Ribosome-bd_factorA_CS"/>
</dbReference>
<dbReference type="GO" id="GO:0005829">
    <property type="term" value="C:cytosol"/>
    <property type="evidence" value="ECO:0007669"/>
    <property type="project" value="TreeGrafter"/>
</dbReference>
<dbReference type="SUPFAM" id="SSF89919">
    <property type="entry name" value="Ribosome-binding factor A, RbfA"/>
    <property type="match status" value="1"/>
</dbReference>
<keyword evidence="1 2" id="KW-0690">Ribosome biogenesis</keyword>
<dbReference type="InterPro" id="IPR000238">
    <property type="entry name" value="RbfA"/>
</dbReference>
<keyword evidence="4" id="KW-1185">Reference proteome</keyword>
<evidence type="ECO:0000256" key="2">
    <source>
        <dbReference type="HAMAP-Rule" id="MF_00003"/>
    </source>
</evidence>
<dbReference type="EMBL" id="JACWUN010000001">
    <property type="protein sequence ID" value="MBD1399299.1"/>
    <property type="molecule type" value="Genomic_DNA"/>
</dbReference>
<dbReference type="Gene3D" id="3.30.300.20">
    <property type="match status" value="1"/>
</dbReference>
<dbReference type="NCBIfam" id="TIGR00082">
    <property type="entry name" value="rbfA"/>
    <property type="match status" value="1"/>
</dbReference>
<dbReference type="RefSeq" id="WP_191153569.1">
    <property type="nucleotide sequence ID" value="NZ_JACWUN010000001.1"/>
</dbReference>
<protein>
    <recommendedName>
        <fullName evidence="2">Ribosome-binding factor A</fullName>
    </recommendedName>
</protein>
<comment type="similarity">
    <text evidence="2">Belongs to the RbfA family.</text>
</comment>
<comment type="subcellular location">
    <subcellularLocation>
        <location evidence="2">Cytoplasm</location>
    </subcellularLocation>
</comment>
<comment type="caution">
    <text evidence="3">The sequence shown here is derived from an EMBL/GenBank/DDBJ whole genome shotgun (WGS) entry which is preliminary data.</text>
</comment>
<dbReference type="PANTHER" id="PTHR33515:SF1">
    <property type="entry name" value="RIBOSOME-BINDING FACTOR A, CHLOROPLASTIC-RELATED"/>
    <property type="match status" value="1"/>
</dbReference>
<comment type="subunit">
    <text evidence="2">Monomer. Binds 30S ribosomal subunits, but not 50S ribosomal subunits or 70S ribosomes.</text>
</comment>